<evidence type="ECO:0000256" key="1">
    <source>
        <dbReference type="ARBA" id="ARBA00004726"/>
    </source>
</evidence>
<dbReference type="Pfam" id="PF01507">
    <property type="entry name" value="PAPS_reduct"/>
    <property type="match status" value="2"/>
</dbReference>
<feature type="domain" description="Phosphoadenosine phosphosulphate reductase" evidence="14">
    <location>
        <begin position="192"/>
        <end position="265"/>
    </location>
</feature>
<evidence type="ECO:0000313" key="16">
    <source>
        <dbReference type="Proteomes" id="UP000290900"/>
    </source>
</evidence>
<accession>A0A448YN37</accession>
<dbReference type="Proteomes" id="UP000290900">
    <property type="component" value="Unassembled WGS sequence"/>
</dbReference>
<organism evidence="15 16">
    <name type="scientific">Brettanomyces naardenensis</name>
    <name type="common">Yeast</name>
    <dbReference type="NCBI Taxonomy" id="13370"/>
    <lineage>
        <taxon>Eukaryota</taxon>
        <taxon>Fungi</taxon>
        <taxon>Dikarya</taxon>
        <taxon>Ascomycota</taxon>
        <taxon>Saccharomycotina</taxon>
        <taxon>Pichiomycetes</taxon>
        <taxon>Pichiales</taxon>
        <taxon>Pichiaceae</taxon>
        <taxon>Brettanomyces</taxon>
    </lineage>
</organism>
<keyword evidence="3" id="KW-0285">Flavoprotein</keyword>
<dbReference type="FunCoup" id="A0A448YN37">
    <property type="interactions" value="150"/>
</dbReference>
<evidence type="ECO:0000313" key="15">
    <source>
        <dbReference type="EMBL" id="VEU22297.1"/>
    </source>
</evidence>
<feature type="signal peptide" evidence="13">
    <location>
        <begin position="1"/>
        <end position="17"/>
    </location>
</feature>
<dbReference type="CDD" id="cd23948">
    <property type="entry name" value="FAD_synthase"/>
    <property type="match status" value="1"/>
</dbReference>
<dbReference type="Gene3D" id="3.40.50.620">
    <property type="entry name" value="HUPs"/>
    <property type="match status" value="1"/>
</dbReference>
<evidence type="ECO:0000256" key="4">
    <source>
        <dbReference type="ARBA" id="ARBA00022643"/>
    </source>
</evidence>
<dbReference type="EC" id="2.7.7.2" evidence="2"/>
<evidence type="ECO:0000256" key="11">
    <source>
        <dbReference type="ARBA" id="ARBA00031871"/>
    </source>
</evidence>
<dbReference type="GO" id="GO:0003919">
    <property type="term" value="F:FMN adenylyltransferase activity"/>
    <property type="evidence" value="ECO:0007669"/>
    <property type="project" value="UniProtKB-EC"/>
</dbReference>
<keyword evidence="16" id="KW-1185">Reference proteome</keyword>
<dbReference type="InterPro" id="IPR014729">
    <property type="entry name" value="Rossmann-like_a/b/a_fold"/>
</dbReference>
<keyword evidence="5" id="KW-0808">Transferase</keyword>
<keyword evidence="8" id="KW-0274">FAD</keyword>
<evidence type="ECO:0000256" key="10">
    <source>
        <dbReference type="ARBA" id="ARBA00031145"/>
    </source>
</evidence>
<feature type="chain" id="PRO_5019279983" description="FAD synthase" evidence="13">
    <location>
        <begin position="18"/>
        <end position="308"/>
    </location>
</feature>
<dbReference type="STRING" id="13370.A0A448YN37"/>
<dbReference type="GO" id="GO:0005524">
    <property type="term" value="F:ATP binding"/>
    <property type="evidence" value="ECO:0007669"/>
    <property type="project" value="UniProtKB-KW"/>
</dbReference>
<keyword evidence="4" id="KW-0288">FMN</keyword>
<dbReference type="SUPFAM" id="SSF52402">
    <property type="entry name" value="Adenine nucleotide alpha hydrolases-like"/>
    <property type="match status" value="1"/>
</dbReference>
<keyword evidence="13" id="KW-0732">Signal</keyword>
<evidence type="ECO:0000256" key="13">
    <source>
        <dbReference type="SAM" id="SignalP"/>
    </source>
</evidence>
<gene>
    <name evidence="15" type="ORF">BRENAR_LOCUS3028</name>
</gene>
<evidence type="ECO:0000256" key="8">
    <source>
        <dbReference type="ARBA" id="ARBA00022827"/>
    </source>
</evidence>
<evidence type="ECO:0000259" key="14">
    <source>
        <dbReference type="Pfam" id="PF01507"/>
    </source>
</evidence>
<name>A0A448YN37_BRENA</name>
<feature type="domain" description="Phosphoadenosine phosphosulphate reductase" evidence="14">
    <location>
        <begin position="110"/>
        <end position="173"/>
    </location>
</feature>
<comment type="pathway">
    <text evidence="1">Cofactor biosynthesis; FAD biosynthesis; FAD from FMN: step 1/1.</text>
</comment>
<evidence type="ECO:0000256" key="2">
    <source>
        <dbReference type="ARBA" id="ARBA00012393"/>
    </source>
</evidence>
<dbReference type="OrthoDB" id="270728at2759"/>
<dbReference type="GO" id="GO:0006747">
    <property type="term" value="P:FAD biosynthetic process"/>
    <property type="evidence" value="ECO:0007669"/>
    <property type="project" value="TreeGrafter"/>
</dbReference>
<dbReference type="PANTHER" id="PTHR23293:SF9">
    <property type="entry name" value="FAD SYNTHASE"/>
    <property type="match status" value="1"/>
</dbReference>
<keyword evidence="9" id="KW-0067">ATP-binding</keyword>
<evidence type="ECO:0000256" key="6">
    <source>
        <dbReference type="ARBA" id="ARBA00022695"/>
    </source>
</evidence>
<evidence type="ECO:0000256" key="3">
    <source>
        <dbReference type="ARBA" id="ARBA00022630"/>
    </source>
</evidence>
<sequence>MFSYLLVALAMLTGWSAFYFRSNQDSAMTRDSIDVHCARVCHQCHNSVYQFLNSSFDDTFIRLDYLSKKVSNQPVPDFYTPSLHRETQSQVRNTLKIYEEILDTYSLDELSISYNGGKDCLVMLIIYLAAIHEHFQSKQAIEVNSVYINNEETFPEQDQFLEKTVKSYGLDFTPIKSDMRAGFENYLELKPDIKAIIVGIRRIDPYGAKLHVSQRTDHGWPDFVRLNPVLEWTTCEIWYFLKATATEYCSLYDKGFTSLGGRNTTIRNPLLKEKDGVYLPAYMLHDDNNERLSRVSDTEKKKLRDEKL</sequence>
<dbReference type="InParanoid" id="A0A448YN37"/>
<dbReference type="InterPro" id="IPR002500">
    <property type="entry name" value="PAPS_reduct_dom"/>
</dbReference>
<evidence type="ECO:0000256" key="12">
    <source>
        <dbReference type="ARBA" id="ARBA00049494"/>
    </source>
</evidence>
<evidence type="ECO:0000256" key="7">
    <source>
        <dbReference type="ARBA" id="ARBA00022741"/>
    </source>
</evidence>
<keyword evidence="7" id="KW-0547">Nucleotide-binding</keyword>
<evidence type="ECO:0000256" key="5">
    <source>
        <dbReference type="ARBA" id="ARBA00022679"/>
    </source>
</evidence>
<keyword evidence="6" id="KW-0548">Nucleotidyltransferase</keyword>
<dbReference type="AlphaFoldDB" id="A0A448YN37"/>
<comment type="catalytic activity">
    <reaction evidence="12">
        <text>FMN + ATP + H(+) = FAD + diphosphate</text>
        <dbReference type="Rhea" id="RHEA:17237"/>
        <dbReference type="ChEBI" id="CHEBI:15378"/>
        <dbReference type="ChEBI" id="CHEBI:30616"/>
        <dbReference type="ChEBI" id="CHEBI:33019"/>
        <dbReference type="ChEBI" id="CHEBI:57692"/>
        <dbReference type="ChEBI" id="CHEBI:58210"/>
        <dbReference type="EC" id="2.7.7.2"/>
    </reaction>
</comment>
<proteinExistence type="predicted"/>
<dbReference type="EMBL" id="CAACVR010000023">
    <property type="protein sequence ID" value="VEU22297.1"/>
    <property type="molecule type" value="Genomic_DNA"/>
</dbReference>
<dbReference type="PANTHER" id="PTHR23293">
    <property type="entry name" value="FAD SYNTHETASE-RELATED FMN ADENYLYLTRANSFERASE"/>
    <property type="match status" value="1"/>
</dbReference>
<protein>
    <recommendedName>
        <fullName evidence="2">FAD synthase</fullName>
        <ecNumber evidence="2">2.7.7.2</ecNumber>
    </recommendedName>
    <alternativeName>
        <fullName evidence="10">FAD pyrophosphorylase</fullName>
    </alternativeName>
    <alternativeName>
        <fullName evidence="11">FMN adenylyltransferase</fullName>
    </alternativeName>
</protein>
<reference evidence="15 16" key="1">
    <citation type="submission" date="2018-12" db="EMBL/GenBank/DDBJ databases">
        <authorList>
            <person name="Tiukova I."/>
            <person name="Dainat J."/>
        </authorList>
    </citation>
    <scope>NUCLEOTIDE SEQUENCE [LARGE SCALE GENOMIC DNA]</scope>
</reference>
<evidence type="ECO:0000256" key="9">
    <source>
        <dbReference type="ARBA" id="ARBA00022840"/>
    </source>
</evidence>